<dbReference type="AlphaFoldDB" id="J4H090"/>
<dbReference type="GeneID" id="24093480"/>
<dbReference type="InParanoid" id="J4H090"/>
<feature type="compositionally biased region" description="Basic and acidic residues" evidence="1">
    <location>
        <begin position="680"/>
        <end position="692"/>
    </location>
</feature>
<dbReference type="EMBL" id="HE796890">
    <property type="protein sequence ID" value="CCL98569.1"/>
    <property type="molecule type" value="Genomic_DNA"/>
</dbReference>
<protein>
    <recommendedName>
        <fullName evidence="2">Fungal-type protein kinase domain-containing protein</fullName>
    </recommendedName>
</protein>
<sequence>MPPYNAPIAKNANGSQRFGFDSKHADARGQRHAAETHTFLGPMPVQDFLNAFLPKCAKKSMPSSKGAFKDIPEAASDERDIYAPLVYALNADGKRKRSRCPGFIFDITTTRGESNATGSMRPDVCCYVETIIDDTRAKNGAPRAHLGYAELFIEVKREAKQDFFTDPEPGADRTSHQFVLNMSNDKLLKNARKALGQNIAYATEACARQHRTFYFSISVSGNHARLIRWDRAGSIVTEDFDLHEDPQFLCEFLWRFSHSMDAQRGYDMTVEPASPEEEALFRDVIKTHVQEQLLEDVKDPKSLKRAIDNHYLANTVVAVKVDDEQSGGVHRYLISRPVVSPLSMASRATRGYWAVRDDGQIAFLKDTWRYEGDDFEKEGEILIALHKAGVRNIPKLLHHGDVLSQQHPIPKNSKGKQKQSATDDECIHHTLTDKYLDAEWVCTGGVGGTMRQIVVTPHVHYRVTLGTVGYPLDQFRGTEELLYSTHCGYQAMIDAYDKSGRLHRDISLGNIILYRDRGNGVRRGILIDWELSCRLDDKGQARKYERTGTWQFMSINQLNVRKPTIHTLQDDMESILYVVLYCSIRWGAHNVDDNTVFDTIRDMFDSGNDAKGGGTGKVNNMANRRYTEEYTFKSSALHRWLNTAMDYHYPVDRDKERKWSDPTDLDRLWVTILKEPLEKNDRVDRRADDRHAPKNAAGNASGSTPGNPLQATMVSGSMRLSTQSGQREESLVSAGSARKRAHAEVHFEQDVLDHGRGSKRRRTIRSVSRGDLAQGMPPVEPRPASPLRRSTRSGQPSRASGLNHKEGASSLRRRS</sequence>
<dbReference type="HOGENOM" id="CLU_006410_1_0_1"/>
<reference evidence="3 4" key="1">
    <citation type="journal article" date="2012" name="Appl. Environ. Microbiol.">
        <title>Short-read sequencing for genomic analysis of the brown rot fungus Fibroporia radiculosa.</title>
        <authorList>
            <person name="Tang J.D."/>
            <person name="Perkins A.D."/>
            <person name="Sonstegard T.S."/>
            <person name="Schroeder S.G."/>
            <person name="Burgess S.C."/>
            <person name="Diehl S.V."/>
        </authorList>
    </citation>
    <scope>NUCLEOTIDE SEQUENCE [LARGE SCALE GENOMIC DNA]</scope>
    <source>
        <strain evidence="3 4">TFFH 294</strain>
    </source>
</reference>
<dbReference type="RefSeq" id="XP_012177852.1">
    <property type="nucleotide sequence ID" value="XM_012322462.1"/>
</dbReference>
<feature type="region of interest" description="Disordered" evidence="1">
    <location>
        <begin position="680"/>
        <end position="815"/>
    </location>
</feature>
<feature type="compositionally biased region" description="Polar residues" evidence="1">
    <location>
        <begin position="698"/>
        <end position="725"/>
    </location>
</feature>
<dbReference type="Pfam" id="PF17667">
    <property type="entry name" value="Pkinase_fungal"/>
    <property type="match status" value="1"/>
</dbReference>
<evidence type="ECO:0000259" key="2">
    <source>
        <dbReference type="Pfam" id="PF17667"/>
    </source>
</evidence>
<gene>
    <name evidence="3" type="ORF">FIBRA_00569</name>
</gene>
<keyword evidence="4" id="KW-1185">Reference proteome</keyword>
<accession>J4H090</accession>
<feature type="region of interest" description="Disordered" evidence="1">
    <location>
        <begin position="404"/>
        <end position="423"/>
    </location>
</feature>
<feature type="compositionally biased region" description="Basic and acidic residues" evidence="1">
    <location>
        <begin position="742"/>
        <end position="756"/>
    </location>
</feature>
<evidence type="ECO:0000256" key="1">
    <source>
        <dbReference type="SAM" id="MobiDB-lite"/>
    </source>
</evidence>
<feature type="domain" description="Fungal-type protein kinase" evidence="2">
    <location>
        <begin position="179"/>
        <end position="581"/>
    </location>
</feature>
<proteinExistence type="predicted"/>
<dbReference type="OrthoDB" id="3265188at2759"/>
<dbReference type="Gene3D" id="1.10.510.10">
    <property type="entry name" value="Transferase(Phosphotransferase) domain 1"/>
    <property type="match status" value="1"/>
</dbReference>
<dbReference type="InterPro" id="IPR011009">
    <property type="entry name" value="Kinase-like_dom_sf"/>
</dbReference>
<name>J4H090_9APHY</name>
<evidence type="ECO:0000313" key="4">
    <source>
        <dbReference type="Proteomes" id="UP000006352"/>
    </source>
</evidence>
<dbReference type="Proteomes" id="UP000006352">
    <property type="component" value="Unassembled WGS sequence"/>
</dbReference>
<dbReference type="InterPro" id="IPR040976">
    <property type="entry name" value="Pkinase_fungal"/>
</dbReference>
<evidence type="ECO:0000313" key="3">
    <source>
        <dbReference type="EMBL" id="CCL98569.1"/>
    </source>
</evidence>
<dbReference type="PANTHER" id="PTHR38248:SF2">
    <property type="entry name" value="FUNK1 11"/>
    <property type="match status" value="1"/>
</dbReference>
<organism evidence="3 4">
    <name type="scientific">Fibroporia radiculosa</name>
    <dbReference type="NCBI Taxonomy" id="599839"/>
    <lineage>
        <taxon>Eukaryota</taxon>
        <taxon>Fungi</taxon>
        <taxon>Dikarya</taxon>
        <taxon>Basidiomycota</taxon>
        <taxon>Agaricomycotina</taxon>
        <taxon>Agaricomycetes</taxon>
        <taxon>Polyporales</taxon>
        <taxon>Fibroporiaceae</taxon>
        <taxon>Fibroporia</taxon>
    </lineage>
</organism>
<dbReference type="PANTHER" id="PTHR38248">
    <property type="entry name" value="FUNK1 6"/>
    <property type="match status" value="1"/>
</dbReference>
<dbReference type="SUPFAM" id="SSF56112">
    <property type="entry name" value="Protein kinase-like (PK-like)"/>
    <property type="match status" value="1"/>
</dbReference>